<dbReference type="Gene3D" id="3.40.630.30">
    <property type="match status" value="1"/>
</dbReference>
<evidence type="ECO:0000313" key="2">
    <source>
        <dbReference type="EMBL" id="KYN23617.1"/>
    </source>
</evidence>
<accession>A0A151JDB5</accession>
<dbReference type="GO" id="GO:0016740">
    <property type="term" value="F:transferase activity"/>
    <property type="evidence" value="ECO:0007669"/>
    <property type="project" value="UniProtKB-KW"/>
</dbReference>
<dbReference type="SUPFAM" id="SSF55729">
    <property type="entry name" value="Acyl-CoA N-acyltransferases (Nat)"/>
    <property type="match status" value="1"/>
</dbReference>
<dbReference type="Proteomes" id="UP000075349">
    <property type="component" value="Unassembled WGS sequence"/>
</dbReference>
<reference evidence="4 5" key="1">
    <citation type="submission" date="2015-12" db="EMBL/GenBank/DDBJ databases">
        <authorList>
            <person name="Tarr C.L."/>
            <person name="Gladney L.M."/>
        </authorList>
    </citation>
    <scope>NUCLEOTIDE SEQUENCE [LARGE SCALE GENOMIC DNA]</scope>
    <source>
        <strain evidence="3 5">1048-83</strain>
        <strain evidence="4">2756-81</strain>
    </source>
</reference>
<dbReference type="PROSITE" id="PS51729">
    <property type="entry name" value="GNAT_YJDJ"/>
    <property type="match status" value="1"/>
</dbReference>
<evidence type="ECO:0000259" key="1">
    <source>
        <dbReference type="PROSITE" id="PS51729"/>
    </source>
</evidence>
<reference evidence="2" key="2">
    <citation type="submission" date="2015-12" db="EMBL/GenBank/DDBJ databases">
        <authorList>
            <person name="Shamseldin A."/>
            <person name="Moawad H."/>
            <person name="Abd El-Rahim W.M."/>
            <person name="Sadowsky M.J."/>
        </authorList>
    </citation>
    <scope>NUCLEOTIDE SEQUENCE [LARGE SCALE GENOMIC DNA]</scope>
    <source>
        <strain evidence="2">2756-81</strain>
    </source>
</reference>
<gene>
    <name evidence="3" type="ORF">ATY35_08165</name>
    <name evidence="2" type="ORF">AUQ44_16765</name>
</gene>
<organism evidence="2 4">
    <name type="scientific">Vibrio cidicii</name>
    <dbReference type="NCBI Taxonomy" id="1763883"/>
    <lineage>
        <taxon>Bacteria</taxon>
        <taxon>Pseudomonadati</taxon>
        <taxon>Pseudomonadota</taxon>
        <taxon>Gammaproteobacteria</taxon>
        <taxon>Vibrionales</taxon>
        <taxon>Vibrionaceae</taxon>
        <taxon>Vibrio</taxon>
    </lineage>
</organism>
<sequence>MFNDKYLKFWRNSVNNVTHDEKSQRYSVHLEGEYYATLAYQLVDGVMHITSTKVPEALQGKGYGKVLMEAVLPEIEQAGYKVVPICSYVKHYLQRNPRWQSLAA</sequence>
<dbReference type="AlphaFoldDB" id="A0A151JDB5"/>
<keyword evidence="2" id="KW-0808">Transferase</keyword>
<dbReference type="RefSeq" id="WP_045568655.1">
    <property type="nucleotide sequence ID" value="NZ_CAXYEY010000001.1"/>
</dbReference>
<dbReference type="PANTHER" id="PTHR31435">
    <property type="entry name" value="PROTEIN NATD1"/>
    <property type="match status" value="1"/>
</dbReference>
<protein>
    <submittedName>
        <fullName evidence="2">Acetyltransferase</fullName>
    </submittedName>
</protein>
<name>A0A151JDB5_9VIBR</name>
<evidence type="ECO:0000313" key="5">
    <source>
        <dbReference type="Proteomes" id="UP000075609"/>
    </source>
</evidence>
<proteinExistence type="predicted"/>
<evidence type="ECO:0000313" key="4">
    <source>
        <dbReference type="Proteomes" id="UP000075349"/>
    </source>
</evidence>
<dbReference type="InterPro" id="IPR016181">
    <property type="entry name" value="Acyl_CoA_acyltransferase"/>
</dbReference>
<dbReference type="PANTHER" id="PTHR31435:SF9">
    <property type="entry name" value="PROTEIN NATD1"/>
    <property type="match status" value="1"/>
</dbReference>
<feature type="domain" description="N-acetyltransferase" evidence="1">
    <location>
        <begin position="18"/>
        <end position="104"/>
    </location>
</feature>
<dbReference type="InterPro" id="IPR045057">
    <property type="entry name" value="Gcn5-rel_NAT"/>
</dbReference>
<dbReference type="InterPro" id="IPR031165">
    <property type="entry name" value="GNAT_YJDJ"/>
</dbReference>
<comment type="caution">
    <text evidence="2">The sequence shown here is derived from an EMBL/GenBank/DDBJ whole genome shotgun (WGS) entry which is preliminary data.</text>
</comment>
<dbReference type="EMBL" id="LOBP01000002">
    <property type="protein sequence ID" value="KYN90988.1"/>
    <property type="molecule type" value="Genomic_DNA"/>
</dbReference>
<dbReference type="Proteomes" id="UP000075609">
    <property type="component" value="Unassembled WGS sequence"/>
</dbReference>
<dbReference type="EMBL" id="LOMK01000002">
    <property type="protein sequence ID" value="KYN23617.1"/>
    <property type="molecule type" value="Genomic_DNA"/>
</dbReference>
<keyword evidence="5" id="KW-1185">Reference proteome</keyword>
<evidence type="ECO:0000313" key="3">
    <source>
        <dbReference type="EMBL" id="KYN90988.1"/>
    </source>
</evidence>
<dbReference type="Pfam" id="PF14542">
    <property type="entry name" value="Acetyltransf_CG"/>
    <property type="match status" value="1"/>
</dbReference>